<evidence type="ECO:0000259" key="3">
    <source>
        <dbReference type="Pfam" id="PF08541"/>
    </source>
</evidence>
<dbReference type="InterPro" id="IPR012340">
    <property type="entry name" value="NA-bd_OB-fold"/>
</dbReference>
<evidence type="ECO:0000256" key="1">
    <source>
        <dbReference type="ARBA" id="ARBA00022679"/>
    </source>
</evidence>
<gene>
    <name evidence="4" type="ORF">H3Z74_06260</name>
</gene>
<dbReference type="SUPFAM" id="SSF50249">
    <property type="entry name" value="Nucleic acid-binding proteins"/>
    <property type="match status" value="1"/>
</dbReference>
<name>A0A7H0LM84_9SPHN</name>
<keyword evidence="5" id="KW-1185">Reference proteome</keyword>
<keyword evidence="1" id="KW-0808">Transferase</keyword>
<dbReference type="Pfam" id="PF01796">
    <property type="entry name" value="OB_ChsH2_C"/>
    <property type="match status" value="1"/>
</dbReference>
<evidence type="ECO:0000313" key="4">
    <source>
        <dbReference type="EMBL" id="QNQ10787.1"/>
    </source>
</evidence>
<accession>A0A7H0LM84</accession>
<dbReference type="Pfam" id="PF08541">
    <property type="entry name" value="ACP_syn_III_C"/>
    <property type="match status" value="1"/>
</dbReference>
<evidence type="ECO:0000313" key="5">
    <source>
        <dbReference type="Proteomes" id="UP000516148"/>
    </source>
</evidence>
<dbReference type="InterPro" id="IPR016039">
    <property type="entry name" value="Thiolase-like"/>
</dbReference>
<dbReference type="Gene3D" id="3.40.47.10">
    <property type="match status" value="2"/>
</dbReference>
<dbReference type="EMBL" id="CP061038">
    <property type="protein sequence ID" value="QNQ10787.1"/>
    <property type="molecule type" value="Genomic_DNA"/>
</dbReference>
<proteinExistence type="predicted"/>
<evidence type="ECO:0000259" key="2">
    <source>
        <dbReference type="Pfam" id="PF01796"/>
    </source>
</evidence>
<feature type="domain" description="ChsH2 C-terminal OB-fold" evidence="2">
    <location>
        <begin position="406"/>
        <end position="460"/>
    </location>
</feature>
<sequence length="481" mass="51073">MTGIIAYGAYVPRTRLQRAAVHAANSWFAPGLKGLAKGERAIANWDEDAITMAVEAGRDCLNNVDRTQLASVMLASTSLPFVDRQNAGVVKEALNLPDAIATLDVTGSQRAGTSSLLSALQAVAGGSGPILHLAAEKRQALPASEAEMVQGDAASALLVGSENPIARLVGHHGVATDFVDHFRASGQAFDYGWETRWIRDEGIGKILGGAIRDALIKFGLDGSAIDRLIVPITTRGVAEGLARAAGIAPAAIVDALAATVGESGAAHATLMLAHALESAKPGERILVTSFGQGADILLFEVTEAIAGAKPLSGVSGWLARRREESNYLKYLSLRGLLALDRGMRAEQDHKVALTALYRNRKAVLGLVGGRCSKTGTVQFPKTDISVNPNDHAIRTQEDYPLAELPARILTYTADSLTYSPDPPSCYGSIEFEGGGRMMAEFADIEPDAIEVGAALRMMFRIKAVDEKRDFKRYFWKAAPAG</sequence>
<dbReference type="SUPFAM" id="SSF53901">
    <property type="entry name" value="Thiolase-like"/>
    <property type="match status" value="2"/>
</dbReference>
<dbReference type="GO" id="GO:0016746">
    <property type="term" value="F:acyltransferase activity"/>
    <property type="evidence" value="ECO:0007669"/>
    <property type="project" value="UniProtKB-KW"/>
</dbReference>
<feature type="domain" description="Beta-ketoacyl-[acyl-carrier-protein] synthase III C-terminal" evidence="3">
    <location>
        <begin position="219"/>
        <end position="294"/>
    </location>
</feature>
<dbReference type="CDD" id="cd00827">
    <property type="entry name" value="init_cond_enzymes"/>
    <property type="match status" value="1"/>
</dbReference>
<dbReference type="RefSeq" id="WP_187763077.1">
    <property type="nucleotide sequence ID" value="NZ_CP061038.1"/>
</dbReference>
<dbReference type="InterPro" id="IPR013747">
    <property type="entry name" value="ACP_syn_III_C"/>
</dbReference>
<dbReference type="AlphaFoldDB" id="A0A7H0LM84"/>
<dbReference type="Proteomes" id="UP000516148">
    <property type="component" value="Chromosome"/>
</dbReference>
<dbReference type="InterPro" id="IPR002878">
    <property type="entry name" value="ChsH2_C"/>
</dbReference>
<reference evidence="4 5" key="1">
    <citation type="submission" date="2020-09" db="EMBL/GenBank/DDBJ databases">
        <title>Sphingomonas sp., a new species isolated from pork steak.</title>
        <authorList>
            <person name="Heidler von Heilborn D."/>
        </authorList>
    </citation>
    <scope>NUCLEOTIDE SEQUENCE [LARGE SCALE GENOMIC DNA]</scope>
    <source>
        <strain evidence="5">S8-3T</strain>
    </source>
</reference>
<dbReference type="KEGG" id="spap:H3Z74_06260"/>
<protein>
    <submittedName>
        <fullName evidence="4">OB-fold domain-containing protein</fullName>
    </submittedName>
</protein>
<organism evidence="4 5">
    <name type="scientific">Sphingomonas alpina</name>
    <dbReference type="NCBI Taxonomy" id="653931"/>
    <lineage>
        <taxon>Bacteria</taxon>
        <taxon>Pseudomonadati</taxon>
        <taxon>Pseudomonadota</taxon>
        <taxon>Alphaproteobacteria</taxon>
        <taxon>Sphingomonadales</taxon>
        <taxon>Sphingomonadaceae</taxon>
        <taxon>Sphingomonas</taxon>
    </lineage>
</organism>